<feature type="region of interest" description="Disordered" evidence="1">
    <location>
        <begin position="58"/>
        <end position="111"/>
    </location>
</feature>
<feature type="compositionally biased region" description="Polar residues" evidence="1">
    <location>
        <begin position="58"/>
        <end position="71"/>
    </location>
</feature>
<dbReference type="WBParaSite" id="Hba_13266">
    <property type="protein sequence ID" value="Hba_13266"/>
    <property type="gene ID" value="Hba_13266"/>
</dbReference>
<feature type="compositionally biased region" description="Polar residues" evidence="1">
    <location>
        <begin position="87"/>
        <end position="111"/>
    </location>
</feature>
<reference evidence="3" key="1">
    <citation type="submission" date="2016-11" db="UniProtKB">
        <authorList>
            <consortium name="WormBaseParasite"/>
        </authorList>
    </citation>
    <scope>IDENTIFICATION</scope>
</reference>
<protein>
    <submittedName>
        <fullName evidence="3">Uncharacterized protein</fullName>
    </submittedName>
</protein>
<evidence type="ECO:0000313" key="3">
    <source>
        <dbReference type="WBParaSite" id="Hba_13266"/>
    </source>
</evidence>
<evidence type="ECO:0000256" key="1">
    <source>
        <dbReference type="SAM" id="MobiDB-lite"/>
    </source>
</evidence>
<keyword evidence="2" id="KW-1185">Reference proteome</keyword>
<evidence type="ECO:0000313" key="2">
    <source>
        <dbReference type="Proteomes" id="UP000095283"/>
    </source>
</evidence>
<proteinExistence type="predicted"/>
<accession>A0A1I7X763</accession>
<dbReference type="AlphaFoldDB" id="A0A1I7X763"/>
<dbReference type="Proteomes" id="UP000095283">
    <property type="component" value="Unplaced"/>
</dbReference>
<sequence length="111" mass="12481">MYSKVAGGTDTSVSRRWVSAIDTYDIRAISSCQSRVLCCPVVSSPHHIELNWGNYWHSSNGPPYTRQTLGQTEDDDRRRNTTKRTCWLSTESTTQNNRGKTSLSGASDCNY</sequence>
<organism evidence="2 3">
    <name type="scientific">Heterorhabditis bacteriophora</name>
    <name type="common">Entomopathogenic nematode worm</name>
    <dbReference type="NCBI Taxonomy" id="37862"/>
    <lineage>
        <taxon>Eukaryota</taxon>
        <taxon>Metazoa</taxon>
        <taxon>Ecdysozoa</taxon>
        <taxon>Nematoda</taxon>
        <taxon>Chromadorea</taxon>
        <taxon>Rhabditida</taxon>
        <taxon>Rhabditina</taxon>
        <taxon>Rhabditomorpha</taxon>
        <taxon>Strongyloidea</taxon>
        <taxon>Heterorhabditidae</taxon>
        <taxon>Heterorhabditis</taxon>
    </lineage>
</organism>
<name>A0A1I7X763_HETBA</name>